<gene>
    <name evidence="13" type="ORF">RIMI_LOCUS8542155</name>
</gene>
<keyword evidence="6" id="KW-0472">Membrane</keyword>
<evidence type="ECO:0000313" key="14">
    <source>
        <dbReference type="Proteomes" id="UP001176940"/>
    </source>
</evidence>
<proteinExistence type="predicted"/>
<organism evidence="13 14">
    <name type="scientific">Ranitomeya imitator</name>
    <name type="common">mimic poison frog</name>
    <dbReference type="NCBI Taxonomy" id="111125"/>
    <lineage>
        <taxon>Eukaryota</taxon>
        <taxon>Metazoa</taxon>
        <taxon>Chordata</taxon>
        <taxon>Craniata</taxon>
        <taxon>Vertebrata</taxon>
        <taxon>Euteleostomi</taxon>
        <taxon>Amphibia</taxon>
        <taxon>Batrachia</taxon>
        <taxon>Anura</taxon>
        <taxon>Neobatrachia</taxon>
        <taxon>Hyloidea</taxon>
        <taxon>Dendrobatidae</taxon>
        <taxon>Dendrobatinae</taxon>
        <taxon>Ranitomeya</taxon>
    </lineage>
</organism>
<feature type="domain" description="Neurotransmitter-gated ion-channel ligand-binding" evidence="12">
    <location>
        <begin position="36"/>
        <end position="123"/>
    </location>
</feature>
<dbReference type="InterPro" id="IPR002394">
    <property type="entry name" value="Nicotinic_acetylcholine_rcpt"/>
</dbReference>
<dbReference type="EMBL" id="CAUEEQ010017023">
    <property type="protein sequence ID" value="CAJ0940367.1"/>
    <property type="molecule type" value="Genomic_DNA"/>
</dbReference>
<evidence type="ECO:0000256" key="8">
    <source>
        <dbReference type="ARBA" id="ARBA00023286"/>
    </source>
</evidence>
<comment type="caution">
    <text evidence="13">The sequence shown here is derived from an EMBL/GenBank/DDBJ whole genome shotgun (WGS) entry which is preliminary data.</text>
</comment>
<dbReference type="InterPro" id="IPR006202">
    <property type="entry name" value="Neur_chan_lig-bd"/>
</dbReference>
<comment type="subcellular location">
    <subcellularLocation>
        <location evidence="10">Synaptic cell membrane</location>
        <topology evidence="10">Multi-pass membrane protein</topology>
    </subcellularLocation>
</comment>
<evidence type="ECO:0000256" key="6">
    <source>
        <dbReference type="ARBA" id="ARBA00023136"/>
    </source>
</evidence>
<accession>A0ABN9LHQ3</accession>
<evidence type="ECO:0000313" key="13">
    <source>
        <dbReference type="EMBL" id="CAJ0940367.1"/>
    </source>
</evidence>
<keyword evidence="4" id="KW-0770">Synapse</keyword>
<evidence type="ECO:0000256" key="7">
    <source>
        <dbReference type="ARBA" id="ARBA00023170"/>
    </source>
</evidence>
<evidence type="ECO:0000256" key="9">
    <source>
        <dbReference type="ARBA" id="ARBA00023303"/>
    </source>
</evidence>
<keyword evidence="14" id="KW-1185">Reference proteome</keyword>
<keyword evidence="3" id="KW-0812">Transmembrane</keyword>
<keyword evidence="2" id="KW-1003">Cell membrane</keyword>
<evidence type="ECO:0000256" key="2">
    <source>
        <dbReference type="ARBA" id="ARBA00022475"/>
    </source>
</evidence>
<evidence type="ECO:0000256" key="11">
    <source>
        <dbReference type="SAM" id="SignalP"/>
    </source>
</evidence>
<reference evidence="13" key="1">
    <citation type="submission" date="2023-07" db="EMBL/GenBank/DDBJ databases">
        <authorList>
            <person name="Stuckert A."/>
        </authorList>
    </citation>
    <scope>NUCLEOTIDE SEQUENCE</scope>
</reference>
<keyword evidence="8" id="KW-1071">Ligand-gated ion channel</keyword>
<evidence type="ECO:0000256" key="3">
    <source>
        <dbReference type="ARBA" id="ARBA00022692"/>
    </source>
</evidence>
<keyword evidence="11" id="KW-0732">Signal</keyword>
<keyword evidence="9" id="KW-0407">Ion channel</keyword>
<dbReference type="Pfam" id="PF02931">
    <property type="entry name" value="Neur_chan_LBD"/>
    <property type="match status" value="1"/>
</dbReference>
<evidence type="ECO:0000256" key="5">
    <source>
        <dbReference type="ARBA" id="ARBA00023065"/>
    </source>
</evidence>
<feature type="chain" id="PRO_5046767255" description="Neurotransmitter-gated ion-channel ligand-binding domain-containing protein" evidence="11">
    <location>
        <begin position="24"/>
        <end position="125"/>
    </location>
</feature>
<evidence type="ECO:0000256" key="1">
    <source>
        <dbReference type="ARBA" id="ARBA00022448"/>
    </source>
</evidence>
<evidence type="ECO:0000256" key="10">
    <source>
        <dbReference type="ARBA" id="ARBA00034099"/>
    </source>
</evidence>
<protein>
    <recommendedName>
        <fullName evidence="12">Neurotransmitter-gated ion-channel ligand-binding domain-containing protein</fullName>
    </recommendedName>
</protein>
<dbReference type="SUPFAM" id="SSF63712">
    <property type="entry name" value="Nicotinic receptor ligand binding domain-like"/>
    <property type="match status" value="1"/>
</dbReference>
<dbReference type="PRINTS" id="PR00254">
    <property type="entry name" value="NICOTINICR"/>
</dbReference>
<dbReference type="Gene3D" id="2.70.170.10">
    <property type="entry name" value="Neurotransmitter-gated ion-channel ligand-binding domain"/>
    <property type="match status" value="1"/>
</dbReference>
<dbReference type="PANTHER" id="PTHR18945">
    <property type="entry name" value="NEUROTRANSMITTER GATED ION CHANNEL"/>
    <property type="match status" value="1"/>
</dbReference>
<dbReference type="InterPro" id="IPR006201">
    <property type="entry name" value="Neur_channel"/>
</dbReference>
<keyword evidence="7" id="KW-0675">Receptor</keyword>
<keyword evidence="1" id="KW-0813">Transport</keyword>
<evidence type="ECO:0000259" key="12">
    <source>
        <dbReference type="Pfam" id="PF02931"/>
    </source>
</evidence>
<feature type="signal peptide" evidence="11">
    <location>
        <begin position="1"/>
        <end position="23"/>
    </location>
</feature>
<dbReference type="Proteomes" id="UP001176940">
    <property type="component" value="Unassembled WGS sequence"/>
</dbReference>
<name>A0ABN9LHQ3_9NEOB</name>
<sequence length="125" mass="14679">MVPRRCWIHHSVLVPALLMISAANRADNAPKPALLRLSDKLMEGYKKGVRPVLDWRQTTTVLIDVMVYAILGVDEKNQVLTTYIWYRQFWVDEFLKWNPKEYENVTQISIPTEKIWVPDILINEL</sequence>
<evidence type="ECO:0000256" key="4">
    <source>
        <dbReference type="ARBA" id="ARBA00023018"/>
    </source>
</evidence>
<dbReference type="InterPro" id="IPR036734">
    <property type="entry name" value="Neur_chan_lig-bd_sf"/>
</dbReference>
<keyword evidence="5" id="KW-0406">Ion transport</keyword>